<evidence type="ECO:0000259" key="2">
    <source>
        <dbReference type="Pfam" id="PF13193"/>
    </source>
</evidence>
<protein>
    <submittedName>
        <fullName evidence="3">Fatty-acyl-CoA synthase</fullName>
    </submittedName>
</protein>
<feature type="domain" description="AMP-dependent synthetase/ligase" evidence="1">
    <location>
        <begin position="12"/>
        <end position="377"/>
    </location>
</feature>
<dbReference type="NCBIfam" id="NF005863">
    <property type="entry name" value="PRK07798.1"/>
    <property type="match status" value="1"/>
</dbReference>
<dbReference type="Gene3D" id="3.40.50.12780">
    <property type="entry name" value="N-terminal domain of ligase-like"/>
    <property type="match status" value="1"/>
</dbReference>
<feature type="domain" description="AMP-binding enzyme C-terminal" evidence="2">
    <location>
        <begin position="448"/>
        <end position="523"/>
    </location>
</feature>
<dbReference type="OrthoDB" id="3443462at2"/>
<evidence type="ECO:0000313" key="4">
    <source>
        <dbReference type="Proteomes" id="UP000321490"/>
    </source>
</evidence>
<dbReference type="InterPro" id="IPR042099">
    <property type="entry name" value="ANL_N_sf"/>
</dbReference>
<evidence type="ECO:0000313" key="3">
    <source>
        <dbReference type="EMBL" id="TWH73714.1"/>
    </source>
</evidence>
<name>A0A562IT32_9ACTN</name>
<dbReference type="Gene3D" id="3.30.300.30">
    <property type="match status" value="1"/>
</dbReference>
<comment type="caution">
    <text evidence="3">The sequence shown here is derived from an EMBL/GenBank/DDBJ whole genome shotgun (WGS) entry which is preliminary data.</text>
</comment>
<sequence>MNESFATILETVGDVRPDRLAVSHGDRTRTWAELDERAARLAGHLAAQGVGPESRVAIALYNGVEYIESVYAVLKLRAVPLNVNYRYRRDEIVGLLDDAQAEAVVFDATLAERMGEARPDLPRLRTLVQFGGDDVPDWAAGYDAALAAAEPAPRQERGNDHWLMYTGGTTGRPKGVLSRHSGLYNTVCANGFLLLGEVPFPQTLDELRATVERLGADRDAMVCLPAPPLMHATGMYTTFGALLAGGRVVYLPSRSYDPDELAATVERERVDTVSIVGDVFARPLAQALDRAEAEGRSYDLSSLRRIISVGVTWSADVKERLLHHADIVCRDLVASSEGGPYAVIETRRGEPTETARFRLVPGARVIDEQGRDVEPGSGQVGMLAAPVDEHIRYQGDDAATAATFRELGGRRWVVPGDMASLDADGTVVFHGRGSRVINTGGEKVFAEEVEQLLLTHPAVRDAMVVGAPDERWGSRIVAVVALHPGAELTEAEARAHVGERLADHKRPRELVVVDELRRSPSGKADLRWASSVATGTDRP</sequence>
<dbReference type="PANTHER" id="PTHR43767">
    <property type="entry name" value="LONG-CHAIN-FATTY-ACID--COA LIGASE"/>
    <property type="match status" value="1"/>
</dbReference>
<dbReference type="Pfam" id="PF13193">
    <property type="entry name" value="AMP-binding_C"/>
    <property type="match status" value="1"/>
</dbReference>
<proteinExistence type="predicted"/>
<dbReference type="InterPro" id="IPR020845">
    <property type="entry name" value="AMP-binding_CS"/>
</dbReference>
<evidence type="ECO:0000259" key="1">
    <source>
        <dbReference type="Pfam" id="PF00501"/>
    </source>
</evidence>
<dbReference type="SUPFAM" id="SSF56801">
    <property type="entry name" value="Acetyl-CoA synthetase-like"/>
    <property type="match status" value="1"/>
</dbReference>
<keyword evidence="4" id="KW-1185">Reference proteome</keyword>
<dbReference type="InterPro" id="IPR025110">
    <property type="entry name" value="AMP-bd_C"/>
</dbReference>
<dbReference type="InterPro" id="IPR050237">
    <property type="entry name" value="ATP-dep_AMP-bd_enzyme"/>
</dbReference>
<accession>A0A562IT32</accession>
<dbReference type="RefSeq" id="WP_153357749.1">
    <property type="nucleotide sequence ID" value="NZ_JABGDC010000027.1"/>
</dbReference>
<dbReference type="EMBL" id="VLKF01000001">
    <property type="protein sequence ID" value="TWH73714.1"/>
    <property type="molecule type" value="Genomic_DNA"/>
</dbReference>
<dbReference type="PANTHER" id="PTHR43767:SF1">
    <property type="entry name" value="NONRIBOSOMAL PEPTIDE SYNTHASE PES1 (EUROFUNG)-RELATED"/>
    <property type="match status" value="1"/>
</dbReference>
<organism evidence="3 4">
    <name type="scientific">Modestobacter roseus</name>
    <dbReference type="NCBI Taxonomy" id="1181884"/>
    <lineage>
        <taxon>Bacteria</taxon>
        <taxon>Bacillati</taxon>
        <taxon>Actinomycetota</taxon>
        <taxon>Actinomycetes</taxon>
        <taxon>Geodermatophilales</taxon>
        <taxon>Geodermatophilaceae</taxon>
        <taxon>Modestobacter</taxon>
    </lineage>
</organism>
<dbReference type="InterPro" id="IPR000873">
    <property type="entry name" value="AMP-dep_synth/lig_dom"/>
</dbReference>
<dbReference type="AlphaFoldDB" id="A0A562IT32"/>
<dbReference type="PROSITE" id="PS00455">
    <property type="entry name" value="AMP_BINDING"/>
    <property type="match status" value="1"/>
</dbReference>
<dbReference type="GO" id="GO:0016878">
    <property type="term" value="F:acid-thiol ligase activity"/>
    <property type="evidence" value="ECO:0007669"/>
    <property type="project" value="UniProtKB-ARBA"/>
</dbReference>
<dbReference type="Pfam" id="PF00501">
    <property type="entry name" value="AMP-binding"/>
    <property type="match status" value="1"/>
</dbReference>
<gene>
    <name evidence="3" type="ORF">JD78_02238</name>
</gene>
<reference evidence="3 4" key="1">
    <citation type="submission" date="2019-07" db="EMBL/GenBank/DDBJ databases">
        <title>R&amp;d 2014.</title>
        <authorList>
            <person name="Klenk H.-P."/>
        </authorList>
    </citation>
    <scope>NUCLEOTIDE SEQUENCE [LARGE SCALE GENOMIC DNA]</scope>
    <source>
        <strain evidence="3 4">DSM 45764</strain>
    </source>
</reference>
<dbReference type="Proteomes" id="UP000321490">
    <property type="component" value="Unassembled WGS sequence"/>
</dbReference>
<dbReference type="InterPro" id="IPR045851">
    <property type="entry name" value="AMP-bd_C_sf"/>
</dbReference>